<accession>A0ACB7Z8Q3</accession>
<dbReference type="Proteomes" id="UP000828048">
    <property type="component" value="Chromosome 12"/>
</dbReference>
<sequence>MAKKPQDAIQFTKQPYIEDVGPRKIKSIQFSMFSESDIFKCAEVEVHRGVYYDSRKIPIEHGLLDPRMCSVDWEPRLLNWN</sequence>
<comment type="caution">
    <text evidence="1">The sequence shown here is derived from an EMBL/GenBank/DDBJ whole genome shotgun (WGS) entry which is preliminary data.</text>
</comment>
<gene>
    <name evidence="1" type="ORF">Vadar_000978</name>
</gene>
<reference evidence="1 2" key="1">
    <citation type="journal article" date="2021" name="Hortic Res">
        <title>High-quality reference genome and annotation aids understanding of berry development for evergreen blueberry (Vaccinium darrowii).</title>
        <authorList>
            <person name="Yu J."/>
            <person name="Hulse-Kemp A.M."/>
            <person name="Babiker E."/>
            <person name="Staton M."/>
        </authorList>
    </citation>
    <scope>NUCLEOTIDE SEQUENCE [LARGE SCALE GENOMIC DNA]</scope>
    <source>
        <strain evidence="2">cv. NJ 8807/NJ 8810</strain>
        <tissue evidence="1">Young leaf</tissue>
    </source>
</reference>
<protein>
    <submittedName>
        <fullName evidence="1">Uncharacterized protein</fullName>
    </submittedName>
</protein>
<evidence type="ECO:0000313" key="2">
    <source>
        <dbReference type="Proteomes" id="UP000828048"/>
    </source>
</evidence>
<dbReference type="EMBL" id="CM037162">
    <property type="protein sequence ID" value="KAH7862168.1"/>
    <property type="molecule type" value="Genomic_DNA"/>
</dbReference>
<keyword evidence="2" id="KW-1185">Reference proteome</keyword>
<name>A0ACB7Z8Q3_9ERIC</name>
<proteinExistence type="predicted"/>
<organism evidence="1 2">
    <name type="scientific">Vaccinium darrowii</name>
    <dbReference type="NCBI Taxonomy" id="229202"/>
    <lineage>
        <taxon>Eukaryota</taxon>
        <taxon>Viridiplantae</taxon>
        <taxon>Streptophyta</taxon>
        <taxon>Embryophyta</taxon>
        <taxon>Tracheophyta</taxon>
        <taxon>Spermatophyta</taxon>
        <taxon>Magnoliopsida</taxon>
        <taxon>eudicotyledons</taxon>
        <taxon>Gunneridae</taxon>
        <taxon>Pentapetalae</taxon>
        <taxon>asterids</taxon>
        <taxon>Ericales</taxon>
        <taxon>Ericaceae</taxon>
        <taxon>Vaccinioideae</taxon>
        <taxon>Vaccinieae</taxon>
        <taxon>Vaccinium</taxon>
    </lineage>
</organism>
<evidence type="ECO:0000313" key="1">
    <source>
        <dbReference type="EMBL" id="KAH7862168.1"/>
    </source>
</evidence>